<evidence type="ECO:0000259" key="2">
    <source>
        <dbReference type="PROSITE" id="PS51140"/>
    </source>
</evidence>
<sequence>MKTGKFCLNPYAASYVPLASRKVEDNKFSKSTSNSLIYSDAHGSYKQPLTDNFILKGQPSRDYHGSTSHNQNETSKGQIVEEEFEMDIAYLQMTFPALSEDSLAGVYLANNGDLEATVDMLSQLELEIYGADDPQHLPGSMTAGEVSDSAPSAELASLKLKNVADDTAAPSISAES</sequence>
<dbReference type="InterPro" id="IPR038981">
    <property type="entry name" value="CID5/CID6"/>
</dbReference>
<feature type="domain" description="CUE" evidence="2">
    <location>
        <begin position="83"/>
        <end position="126"/>
    </location>
</feature>
<evidence type="ECO:0000313" key="4">
    <source>
        <dbReference type="Proteomes" id="UP001370490"/>
    </source>
</evidence>
<dbReference type="CDD" id="cd14371">
    <property type="entry name" value="CUE_CID7_like"/>
    <property type="match status" value="1"/>
</dbReference>
<organism evidence="3 4">
    <name type="scientific">Dillenia turbinata</name>
    <dbReference type="NCBI Taxonomy" id="194707"/>
    <lineage>
        <taxon>Eukaryota</taxon>
        <taxon>Viridiplantae</taxon>
        <taxon>Streptophyta</taxon>
        <taxon>Embryophyta</taxon>
        <taxon>Tracheophyta</taxon>
        <taxon>Spermatophyta</taxon>
        <taxon>Magnoliopsida</taxon>
        <taxon>eudicotyledons</taxon>
        <taxon>Gunneridae</taxon>
        <taxon>Pentapetalae</taxon>
        <taxon>Dilleniales</taxon>
        <taxon>Dilleniaceae</taxon>
        <taxon>Dillenia</taxon>
    </lineage>
</organism>
<comment type="caution">
    <text evidence="3">The sequence shown here is derived from an EMBL/GenBank/DDBJ whole genome shotgun (WGS) entry which is preliminary data.</text>
</comment>
<dbReference type="EMBL" id="JBAMMX010000014">
    <property type="protein sequence ID" value="KAK6927438.1"/>
    <property type="molecule type" value="Genomic_DNA"/>
</dbReference>
<feature type="region of interest" description="Disordered" evidence="1">
    <location>
        <begin position="56"/>
        <end position="79"/>
    </location>
</feature>
<dbReference type="PANTHER" id="PTHR37252">
    <property type="entry name" value="POLYADENYLATE-BINDING PROTEIN-INTERACTING PROTEIN 6"/>
    <property type="match status" value="1"/>
</dbReference>
<evidence type="ECO:0000313" key="3">
    <source>
        <dbReference type="EMBL" id="KAK6927438.1"/>
    </source>
</evidence>
<protein>
    <submittedName>
        <fullName evidence="3">Ubiquitin system component CUE</fullName>
    </submittedName>
</protein>
<dbReference type="AlphaFoldDB" id="A0AAN8ZBD9"/>
<dbReference type="PROSITE" id="PS51140">
    <property type="entry name" value="CUE"/>
    <property type="match status" value="1"/>
</dbReference>
<name>A0AAN8ZBD9_9MAGN</name>
<proteinExistence type="predicted"/>
<dbReference type="InterPro" id="IPR041806">
    <property type="entry name" value="CID5/6/7_CUE"/>
</dbReference>
<dbReference type="InterPro" id="IPR003892">
    <property type="entry name" value="CUE"/>
</dbReference>
<gene>
    <name evidence="3" type="ORF">RJ641_006029</name>
</gene>
<feature type="compositionally biased region" description="Polar residues" evidence="1">
    <location>
        <begin position="65"/>
        <end position="77"/>
    </location>
</feature>
<accession>A0AAN8ZBD9</accession>
<keyword evidence="4" id="KW-1185">Reference proteome</keyword>
<dbReference type="Pfam" id="PF02845">
    <property type="entry name" value="CUE"/>
    <property type="match status" value="1"/>
</dbReference>
<dbReference type="SUPFAM" id="SSF46934">
    <property type="entry name" value="UBA-like"/>
    <property type="match status" value="1"/>
</dbReference>
<dbReference type="PANTHER" id="PTHR37252:SF3">
    <property type="entry name" value="POLYADENYLATE-BINDING PROTEIN-INTERACTING PROTEIN 6"/>
    <property type="match status" value="1"/>
</dbReference>
<dbReference type="InterPro" id="IPR009060">
    <property type="entry name" value="UBA-like_sf"/>
</dbReference>
<dbReference type="Proteomes" id="UP001370490">
    <property type="component" value="Unassembled WGS sequence"/>
</dbReference>
<dbReference type="Gene3D" id="1.10.8.10">
    <property type="entry name" value="DNA helicase RuvA subunit, C-terminal domain"/>
    <property type="match status" value="1"/>
</dbReference>
<dbReference type="GO" id="GO:0043130">
    <property type="term" value="F:ubiquitin binding"/>
    <property type="evidence" value="ECO:0007669"/>
    <property type="project" value="InterPro"/>
</dbReference>
<evidence type="ECO:0000256" key="1">
    <source>
        <dbReference type="SAM" id="MobiDB-lite"/>
    </source>
</evidence>
<reference evidence="3 4" key="1">
    <citation type="submission" date="2023-12" db="EMBL/GenBank/DDBJ databases">
        <title>A high-quality genome assembly for Dillenia turbinata (Dilleniales).</title>
        <authorList>
            <person name="Chanderbali A."/>
        </authorList>
    </citation>
    <scope>NUCLEOTIDE SEQUENCE [LARGE SCALE GENOMIC DNA]</scope>
    <source>
        <strain evidence="3">LSX21</strain>
        <tissue evidence="3">Leaf</tissue>
    </source>
</reference>